<gene>
    <name evidence="2" type="ORF">GCM10011613_28790</name>
</gene>
<evidence type="ECO:0000256" key="1">
    <source>
        <dbReference type="SAM" id="Phobius"/>
    </source>
</evidence>
<dbReference type="InterPro" id="IPR050879">
    <property type="entry name" value="Acyltransferase_3"/>
</dbReference>
<protein>
    <recommendedName>
        <fullName evidence="4">Acyltransferase 3 domain-containing protein</fullName>
    </recommendedName>
</protein>
<comment type="caution">
    <text evidence="2">The sequence shown here is derived from an EMBL/GenBank/DDBJ whole genome shotgun (WGS) entry which is preliminary data.</text>
</comment>
<evidence type="ECO:0000313" key="3">
    <source>
        <dbReference type="Proteomes" id="UP000619761"/>
    </source>
</evidence>
<evidence type="ECO:0008006" key="4">
    <source>
        <dbReference type="Google" id="ProtNLM"/>
    </source>
</evidence>
<reference evidence="3" key="1">
    <citation type="journal article" date="2019" name="Int. J. Syst. Evol. Microbiol.">
        <title>The Global Catalogue of Microorganisms (GCM) 10K type strain sequencing project: providing services to taxonomists for standard genome sequencing and annotation.</title>
        <authorList>
            <consortium name="The Broad Institute Genomics Platform"/>
            <consortium name="The Broad Institute Genome Sequencing Center for Infectious Disease"/>
            <person name="Wu L."/>
            <person name="Ma J."/>
        </authorList>
    </citation>
    <scope>NUCLEOTIDE SEQUENCE [LARGE SCALE GENOMIC DNA]</scope>
    <source>
        <strain evidence="3">KCTC 32239</strain>
    </source>
</reference>
<keyword evidence="3" id="KW-1185">Reference proteome</keyword>
<keyword evidence="1" id="KW-0812">Transmembrane</keyword>
<accession>A0ABQ3B8D8</accession>
<dbReference type="Proteomes" id="UP000619761">
    <property type="component" value="Unassembled WGS sequence"/>
</dbReference>
<dbReference type="EMBL" id="BMYZ01000003">
    <property type="protein sequence ID" value="GGY82273.1"/>
    <property type="molecule type" value="Genomic_DNA"/>
</dbReference>
<keyword evidence="1" id="KW-1133">Transmembrane helix</keyword>
<feature type="transmembrane region" description="Helical" evidence="1">
    <location>
        <begin position="47"/>
        <end position="71"/>
    </location>
</feature>
<evidence type="ECO:0000313" key="2">
    <source>
        <dbReference type="EMBL" id="GGY82273.1"/>
    </source>
</evidence>
<sequence length="100" mass="11343">MLDRVFTSATLQYLGTISYTLYLVHPDIGWKVISTARMFFHGHLPKIYVIPVLLAAIVVSIIVAHIFHLLFEKPSLRLAEKLKKVDFENLFSSKAAVNSQ</sequence>
<proteinExistence type="predicted"/>
<keyword evidence="1" id="KW-0472">Membrane</keyword>
<name>A0ABQ3B8D8_9GAMM</name>
<organism evidence="2 3">
    <name type="scientific">Cellvibrio zantedeschiae</name>
    <dbReference type="NCBI Taxonomy" id="1237077"/>
    <lineage>
        <taxon>Bacteria</taxon>
        <taxon>Pseudomonadati</taxon>
        <taxon>Pseudomonadota</taxon>
        <taxon>Gammaproteobacteria</taxon>
        <taxon>Cellvibrionales</taxon>
        <taxon>Cellvibrionaceae</taxon>
        <taxon>Cellvibrio</taxon>
    </lineage>
</organism>
<dbReference type="PANTHER" id="PTHR23028">
    <property type="entry name" value="ACETYLTRANSFERASE"/>
    <property type="match status" value="1"/>
</dbReference>